<dbReference type="AlphaFoldDB" id="A0A5K3EXW7"/>
<evidence type="ECO:0000313" key="1">
    <source>
        <dbReference type="WBParaSite" id="MCU_004003-RC"/>
    </source>
</evidence>
<sequence>MVFANVASASDSPTPFHVWDFDKDVGGWANDANNWNLKWTVDRADGDGLMCLFRKPLTPLKTEVSDPWEIEDHSPSRGEGEDVKAWLWSRKIPAKFGIRCITLLFKVSLGSDAFIGSQSDIVSVAMLQRQEG</sequence>
<dbReference type="WBParaSite" id="MCU_004003-RC">
    <property type="protein sequence ID" value="MCU_004003-RC"/>
    <property type="gene ID" value="MCU_004003"/>
</dbReference>
<proteinExistence type="predicted"/>
<protein>
    <submittedName>
        <fullName evidence="1">MAM domain-containing protein</fullName>
    </submittedName>
</protein>
<name>A0A5K3EXW7_MESCO</name>
<accession>A0A5K3EXW7</accession>
<reference evidence="1" key="1">
    <citation type="submission" date="2019-11" db="UniProtKB">
        <authorList>
            <consortium name="WormBaseParasite"/>
        </authorList>
    </citation>
    <scope>IDENTIFICATION</scope>
</reference>
<organism evidence="1">
    <name type="scientific">Mesocestoides corti</name>
    <name type="common">Flatworm</name>
    <dbReference type="NCBI Taxonomy" id="53468"/>
    <lineage>
        <taxon>Eukaryota</taxon>
        <taxon>Metazoa</taxon>
        <taxon>Spiralia</taxon>
        <taxon>Lophotrochozoa</taxon>
        <taxon>Platyhelminthes</taxon>
        <taxon>Cestoda</taxon>
        <taxon>Eucestoda</taxon>
        <taxon>Cyclophyllidea</taxon>
        <taxon>Mesocestoididae</taxon>
        <taxon>Mesocestoides</taxon>
    </lineage>
</organism>